<reference evidence="1" key="1">
    <citation type="journal article" date="2015" name="Nature">
        <title>Complex archaea that bridge the gap between prokaryotes and eukaryotes.</title>
        <authorList>
            <person name="Spang A."/>
            <person name="Saw J.H."/>
            <person name="Jorgensen S.L."/>
            <person name="Zaremba-Niedzwiedzka K."/>
            <person name="Martijn J."/>
            <person name="Lind A.E."/>
            <person name="van Eijk R."/>
            <person name="Schleper C."/>
            <person name="Guy L."/>
            <person name="Ettema T.J."/>
        </authorList>
    </citation>
    <scope>NUCLEOTIDE SEQUENCE</scope>
</reference>
<evidence type="ECO:0000313" key="1">
    <source>
        <dbReference type="EMBL" id="KKN99774.1"/>
    </source>
</evidence>
<dbReference type="AlphaFoldDB" id="A0A0F9V753"/>
<accession>A0A0F9V753</accession>
<name>A0A0F9V753_9ZZZZ</name>
<dbReference type="EMBL" id="LAZR01000045">
    <property type="protein sequence ID" value="KKN99774.1"/>
    <property type="molecule type" value="Genomic_DNA"/>
</dbReference>
<protein>
    <submittedName>
        <fullName evidence="1">Uncharacterized protein</fullName>
    </submittedName>
</protein>
<sequence length="125" mass="14061">MYVLQMRPVEQVRVDQERLGILYDQLGETGAEDVVCRAMEELALRMSHCNRLYQASNWPELRKNCRSLIAIAEQVGLEKLAHVAGNVICAIDQTSPVAIGATLTRLIRIGDRSLTAIWDTHDFPL</sequence>
<proteinExistence type="predicted"/>
<organism evidence="1">
    <name type="scientific">marine sediment metagenome</name>
    <dbReference type="NCBI Taxonomy" id="412755"/>
    <lineage>
        <taxon>unclassified sequences</taxon>
        <taxon>metagenomes</taxon>
        <taxon>ecological metagenomes</taxon>
    </lineage>
</organism>
<comment type="caution">
    <text evidence="1">The sequence shown here is derived from an EMBL/GenBank/DDBJ whole genome shotgun (WGS) entry which is preliminary data.</text>
</comment>
<gene>
    <name evidence="1" type="ORF">LCGC14_0135200</name>
</gene>